<dbReference type="EMBL" id="LXQA010147810">
    <property type="protein sequence ID" value="MCI25543.1"/>
    <property type="molecule type" value="Genomic_DNA"/>
</dbReference>
<protein>
    <submittedName>
        <fullName evidence="1">Uncharacterized protein</fullName>
    </submittedName>
</protein>
<accession>A0A392QMB3</accession>
<evidence type="ECO:0000313" key="2">
    <source>
        <dbReference type="Proteomes" id="UP000265520"/>
    </source>
</evidence>
<reference evidence="1 2" key="1">
    <citation type="journal article" date="2018" name="Front. Plant Sci.">
        <title>Red Clover (Trifolium pratense) and Zigzag Clover (T. medium) - A Picture of Genomic Similarities and Differences.</title>
        <authorList>
            <person name="Dluhosova J."/>
            <person name="Istvanek J."/>
            <person name="Nedelnik J."/>
            <person name="Repkova J."/>
        </authorList>
    </citation>
    <scope>NUCLEOTIDE SEQUENCE [LARGE SCALE GENOMIC DNA]</scope>
    <source>
        <strain evidence="2">cv. 10/8</strain>
        <tissue evidence="1">Leaf</tissue>
    </source>
</reference>
<evidence type="ECO:0000313" key="1">
    <source>
        <dbReference type="EMBL" id="MCI25543.1"/>
    </source>
</evidence>
<dbReference type="Proteomes" id="UP000265520">
    <property type="component" value="Unassembled WGS sequence"/>
</dbReference>
<sequence>MRRREEVAAIDAAELCGGRAVAPGPVEEGASAGGIEEEEAVSVTLTLSFWPLVQ</sequence>
<keyword evidence="2" id="KW-1185">Reference proteome</keyword>
<proteinExistence type="predicted"/>
<name>A0A392QMB3_9FABA</name>
<comment type="caution">
    <text evidence="1">The sequence shown here is derived from an EMBL/GenBank/DDBJ whole genome shotgun (WGS) entry which is preliminary data.</text>
</comment>
<organism evidence="1 2">
    <name type="scientific">Trifolium medium</name>
    <dbReference type="NCBI Taxonomy" id="97028"/>
    <lineage>
        <taxon>Eukaryota</taxon>
        <taxon>Viridiplantae</taxon>
        <taxon>Streptophyta</taxon>
        <taxon>Embryophyta</taxon>
        <taxon>Tracheophyta</taxon>
        <taxon>Spermatophyta</taxon>
        <taxon>Magnoliopsida</taxon>
        <taxon>eudicotyledons</taxon>
        <taxon>Gunneridae</taxon>
        <taxon>Pentapetalae</taxon>
        <taxon>rosids</taxon>
        <taxon>fabids</taxon>
        <taxon>Fabales</taxon>
        <taxon>Fabaceae</taxon>
        <taxon>Papilionoideae</taxon>
        <taxon>50 kb inversion clade</taxon>
        <taxon>NPAAA clade</taxon>
        <taxon>Hologalegina</taxon>
        <taxon>IRL clade</taxon>
        <taxon>Trifolieae</taxon>
        <taxon>Trifolium</taxon>
    </lineage>
</organism>
<dbReference type="AlphaFoldDB" id="A0A392QMB3"/>